<evidence type="ECO:0000313" key="2">
    <source>
        <dbReference type="EMBL" id="RYP83286.1"/>
    </source>
</evidence>
<dbReference type="Gene3D" id="2.60.40.10">
    <property type="entry name" value="Immunoglobulins"/>
    <property type="match status" value="1"/>
</dbReference>
<dbReference type="InterPro" id="IPR013783">
    <property type="entry name" value="Ig-like_fold"/>
</dbReference>
<sequence length="226" mass="22965">MALSPNGTSTTIGGDFTAVARWVDDQGDPVAGVLVTFVAVQRGSPDIEKSVSTDEAGRAELTYARQTPGADRVLASVDQGGSTIKVAIDHRWVSPNEGPLTCRQATPVSVTSLGDVAFLCGGCPPSTGVSVDVGGKTLEAPDVSAASSDDEVGVKASLPTLPPGTHEASLECGNRSVTVEFGVVSSTLSSANTGGAAGAAGAVLLFFLLVGWLLLPRGWISRRGEQ</sequence>
<dbReference type="SUPFAM" id="SSF49373">
    <property type="entry name" value="Invasin/intimin cell-adhesion fragments"/>
    <property type="match status" value="1"/>
</dbReference>
<evidence type="ECO:0000313" key="3">
    <source>
        <dbReference type="Proteomes" id="UP000295198"/>
    </source>
</evidence>
<protein>
    <recommendedName>
        <fullName evidence="4">Big-1 domain-containing protein</fullName>
    </recommendedName>
</protein>
<feature type="transmembrane region" description="Helical" evidence="1">
    <location>
        <begin position="195"/>
        <end position="215"/>
    </location>
</feature>
<gene>
    <name evidence="2" type="ORF">EKO23_19695</name>
</gene>
<evidence type="ECO:0000256" key="1">
    <source>
        <dbReference type="SAM" id="Phobius"/>
    </source>
</evidence>
<evidence type="ECO:0008006" key="4">
    <source>
        <dbReference type="Google" id="ProtNLM"/>
    </source>
</evidence>
<dbReference type="Proteomes" id="UP000295198">
    <property type="component" value="Unassembled WGS sequence"/>
</dbReference>
<dbReference type="AlphaFoldDB" id="A0A4Q4Z867"/>
<reference evidence="2 3" key="1">
    <citation type="submission" date="2019-01" db="EMBL/GenBank/DDBJ databases">
        <title>Nocardioides guangzhouensis sp. nov., an actinobacterium isolated from soil.</title>
        <authorList>
            <person name="Fu Y."/>
            <person name="Cai Y."/>
            <person name="Lin Z."/>
            <person name="Chen P."/>
        </authorList>
    </citation>
    <scope>NUCLEOTIDE SEQUENCE [LARGE SCALE GENOMIC DNA]</scope>
    <source>
        <strain evidence="2 3">130</strain>
    </source>
</reference>
<accession>A0A4Q4Z867</accession>
<keyword evidence="3" id="KW-1185">Reference proteome</keyword>
<keyword evidence="1" id="KW-0812">Transmembrane</keyword>
<name>A0A4Q4Z867_9ACTN</name>
<dbReference type="EMBL" id="SDKM01000035">
    <property type="protein sequence ID" value="RYP83286.1"/>
    <property type="molecule type" value="Genomic_DNA"/>
</dbReference>
<keyword evidence="1" id="KW-1133">Transmembrane helix</keyword>
<dbReference type="GO" id="GO:0005975">
    <property type="term" value="P:carbohydrate metabolic process"/>
    <property type="evidence" value="ECO:0007669"/>
    <property type="project" value="UniProtKB-ARBA"/>
</dbReference>
<comment type="caution">
    <text evidence="2">The sequence shown here is derived from an EMBL/GenBank/DDBJ whole genome shotgun (WGS) entry which is preliminary data.</text>
</comment>
<keyword evidence="1" id="KW-0472">Membrane</keyword>
<organism evidence="2 3">
    <name type="scientific">Nocardioides guangzhouensis</name>
    <dbReference type="NCBI Taxonomy" id="2497878"/>
    <lineage>
        <taxon>Bacteria</taxon>
        <taxon>Bacillati</taxon>
        <taxon>Actinomycetota</taxon>
        <taxon>Actinomycetes</taxon>
        <taxon>Propionibacteriales</taxon>
        <taxon>Nocardioidaceae</taxon>
        <taxon>Nocardioides</taxon>
    </lineage>
</organism>
<dbReference type="InterPro" id="IPR008964">
    <property type="entry name" value="Invasin/intimin_cell_adhesion"/>
</dbReference>
<proteinExistence type="predicted"/>